<evidence type="ECO:0000256" key="1">
    <source>
        <dbReference type="PROSITE-ProRule" id="PRU00047"/>
    </source>
</evidence>
<sequence>MDFTLVLKILGRRVGYSTLYNRIIGLWKPSHQINLIDIENDYYLVKFSSRTDNIHALTDGPWTIFGHYITVEPWSVDFNLLQDYPSRIMACVRLPSLPITWYKRRLIEAIGAQIGKFVEYKSLPTVCFKCGVYGHVSDNCTPANVNLKARDDHAPAQPQSNVAHSEPFGP</sequence>
<feature type="domain" description="CCHC-type" evidence="2">
    <location>
        <begin position="127"/>
        <end position="140"/>
    </location>
</feature>
<keyword evidence="4" id="KW-1185">Reference proteome</keyword>
<dbReference type="EMBL" id="JBBPBN010000349">
    <property type="protein sequence ID" value="KAK8488441.1"/>
    <property type="molecule type" value="Genomic_DNA"/>
</dbReference>
<dbReference type="Pfam" id="PF00098">
    <property type="entry name" value="zf-CCHC"/>
    <property type="match status" value="1"/>
</dbReference>
<dbReference type="InterPro" id="IPR025558">
    <property type="entry name" value="DUF4283"/>
</dbReference>
<name>A0ABR2A6N1_9ROSI</name>
<keyword evidence="1" id="KW-0863">Zinc-finger</keyword>
<dbReference type="InterPro" id="IPR001878">
    <property type="entry name" value="Znf_CCHC"/>
</dbReference>
<accession>A0ABR2A6N1</accession>
<evidence type="ECO:0000313" key="3">
    <source>
        <dbReference type="EMBL" id="KAK8488441.1"/>
    </source>
</evidence>
<dbReference type="PROSITE" id="PS50158">
    <property type="entry name" value="ZF_CCHC"/>
    <property type="match status" value="1"/>
</dbReference>
<proteinExistence type="predicted"/>
<organism evidence="3 4">
    <name type="scientific">Hibiscus sabdariffa</name>
    <name type="common">roselle</name>
    <dbReference type="NCBI Taxonomy" id="183260"/>
    <lineage>
        <taxon>Eukaryota</taxon>
        <taxon>Viridiplantae</taxon>
        <taxon>Streptophyta</taxon>
        <taxon>Embryophyta</taxon>
        <taxon>Tracheophyta</taxon>
        <taxon>Spermatophyta</taxon>
        <taxon>Magnoliopsida</taxon>
        <taxon>eudicotyledons</taxon>
        <taxon>Gunneridae</taxon>
        <taxon>Pentapetalae</taxon>
        <taxon>rosids</taxon>
        <taxon>malvids</taxon>
        <taxon>Malvales</taxon>
        <taxon>Malvaceae</taxon>
        <taxon>Malvoideae</taxon>
        <taxon>Hibiscus</taxon>
    </lineage>
</organism>
<evidence type="ECO:0000259" key="2">
    <source>
        <dbReference type="PROSITE" id="PS50158"/>
    </source>
</evidence>
<protein>
    <recommendedName>
        <fullName evidence="2">CCHC-type domain-containing protein</fullName>
    </recommendedName>
</protein>
<dbReference type="PANTHER" id="PTHR31286:SF173">
    <property type="entry name" value="DUF4283 DOMAIN-CONTAINING PROTEIN"/>
    <property type="match status" value="1"/>
</dbReference>
<dbReference type="InterPro" id="IPR040256">
    <property type="entry name" value="At4g02000-like"/>
</dbReference>
<dbReference type="PANTHER" id="PTHR31286">
    <property type="entry name" value="GLYCINE-RICH CELL WALL STRUCTURAL PROTEIN 1.8-LIKE"/>
    <property type="match status" value="1"/>
</dbReference>
<dbReference type="Pfam" id="PF14111">
    <property type="entry name" value="DUF4283"/>
    <property type="match status" value="1"/>
</dbReference>
<comment type="caution">
    <text evidence="3">The sequence shown here is derived from an EMBL/GenBank/DDBJ whole genome shotgun (WGS) entry which is preliminary data.</text>
</comment>
<evidence type="ECO:0000313" key="4">
    <source>
        <dbReference type="Proteomes" id="UP001396334"/>
    </source>
</evidence>
<keyword evidence="1" id="KW-0479">Metal-binding</keyword>
<keyword evidence="1" id="KW-0862">Zinc</keyword>
<dbReference type="Proteomes" id="UP001396334">
    <property type="component" value="Unassembled WGS sequence"/>
</dbReference>
<gene>
    <name evidence="3" type="ORF">V6N11_013078</name>
</gene>
<reference evidence="3 4" key="1">
    <citation type="journal article" date="2024" name="G3 (Bethesda)">
        <title>Genome assembly of Hibiscus sabdariffa L. provides insights into metabolisms of medicinal natural products.</title>
        <authorList>
            <person name="Kim T."/>
        </authorList>
    </citation>
    <scope>NUCLEOTIDE SEQUENCE [LARGE SCALE GENOMIC DNA]</scope>
    <source>
        <strain evidence="3">TK-2024</strain>
        <tissue evidence="3">Old leaves</tissue>
    </source>
</reference>